<dbReference type="EMBL" id="JXLN01012461">
    <property type="protein sequence ID" value="KPM08517.1"/>
    <property type="molecule type" value="Genomic_DNA"/>
</dbReference>
<proteinExistence type="predicted"/>
<protein>
    <submittedName>
        <fullName evidence="2">Uncharacterized protein</fullName>
    </submittedName>
</protein>
<organism evidence="2 3">
    <name type="scientific">Sarcoptes scabiei</name>
    <name type="common">Itch mite</name>
    <name type="synonym">Acarus scabiei</name>
    <dbReference type="NCBI Taxonomy" id="52283"/>
    <lineage>
        <taxon>Eukaryota</taxon>
        <taxon>Metazoa</taxon>
        <taxon>Ecdysozoa</taxon>
        <taxon>Arthropoda</taxon>
        <taxon>Chelicerata</taxon>
        <taxon>Arachnida</taxon>
        <taxon>Acari</taxon>
        <taxon>Acariformes</taxon>
        <taxon>Sarcoptiformes</taxon>
        <taxon>Astigmata</taxon>
        <taxon>Psoroptidia</taxon>
        <taxon>Sarcoptoidea</taxon>
        <taxon>Sarcoptidae</taxon>
        <taxon>Sarcoptinae</taxon>
        <taxon>Sarcoptes</taxon>
    </lineage>
</organism>
<feature type="region of interest" description="Disordered" evidence="1">
    <location>
        <begin position="1"/>
        <end position="25"/>
    </location>
</feature>
<feature type="compositionally biased region" description="Basic and acidic residues" evidence="1">
    <location>
        <begin position="1"/>
        <end position="10"/>
    </location>
</feature>
<dbReference type="VEuPathDB" id="VectorBase:SSCA007983"/>
<accession>A0A132AC82</accession>
<evidence type="ECO:0000256" key="1">
    <source>
        <dbReference type="SAM" id="MobiDB-lite"/>
    </source>
</evidence>
<dbReference type="AlphaFoldDB" id="A0A132AC82"/>
<gene>
    <name evidence="2" type="ORF">QR98_0070390</name>
</gene>
<sequence>MTSLDTRDDDSMLGSFENDSHLSNSDCVEKSILNHADEDEDRNLKSSEISDVSYERKNTEKITIVDNQIDGRD</sequence>
<name>A0A132AC82_SARSC</name>
<dbReference type="Proteomes" id="UP000616769">
    <property type="component" value="Unassembled WGS sequence"/>
</dbReference>
<comment type="caution">
    <text evidence="2">The sequence shown here is derived from an EMBL/GenBank/DDBJ whole genome shotgun (WGS) entry which is preliminary data.</text>
</comment>
<evidence type="ECO:0000313" key="3">
    <source>
        <dbReference type="Proteomes" id="UP000616769"/>
    </source>
</evidence>
<reference evidence="2 3" key="1">
    <citation type="journal article" date="2015" name="Parasit. Vectors">
        <title>Draft genome of the scabies mite.</title>
        <authorList>
            <person name="Rider S.D.Jr."/>
            <person name="Morgan M.S."/>
            <person name="Arlian L.G."/>
        </authorList>
    </citation>
    <scope>NUCLEOTIDE SEQUENCE [LARGE SCALE GENOMIC DNA]</scope>
    <source>
        <strain evidence="2">Arlian Lab</strain>
    </source>
</reference>
<evidence type="ECO:0000313" key="2">
    <source>
        <dbReference type="EMBL" id="KPM08517.1"/>
    </source>
</evidence>